<sequence>MNNLSGPIPPELGNLTNLVYLEIDKNNLSGPIPRELGTLTYLSRLGLSNNNLSGTIPAELGFLPYASLDLQNNSLSGPIPPSLLYKYQYYNTSFYPGNPEFFGMLSLELNSGRPAVRKPESGVVERHLKVATDMVREGRILEMVDPALGHDCNAEEAR</sequence>
<dbReference type="Gene3D" id="3.80.10.10">
    <property type="entry name" value="Ribonuclease Inhibitor"/>
    <property type="match status" value="1"/>
</dbReference>
<dbReference type="PANTHER" id="PTHR48052:SF8">
    <property type="entry name" value="LRR RECEPTOR-LIKE SERINE_THREONINE-PROTEIN KINASE FLS2"/>
    <property type="match status" value="1"/>
</dbReference>
<keyword evidence="4" id="KW-0812">Transmembrane</keyword>
<keyword evidence="5" id="KW-0732">Signal</keyword>
<dbReference type="OMA" id="FETFTND"/>
<keyword evidence="9" id="KW-0675">Receptor</keyword>
<evidence type="ECO:0000256" key="1">
    <source>
        <dbReference type="ARBA" id="ARBA00004236"/>
    </source>
</evidence>
<dbReference type="GO" id="GO:0005886">
    <property type="term" value="C:plasma membrane"/>
    <property type="evidence" value="ECO:0007669"/>
    <property type="project" value="UniProtKB-SubCell"/>
</dbReference>
<keyword evidence="13" id="KW-1185">Reference proteome</keyword>
<evidence type="ECO:0000256" key="5">
    <source>
        <dbReference type="ARBA" id="ARBA00022729"/>
    </source>
</evidence>
<dbReference type="OrthoDB" id="1939111at2759"/>
<keyword evidence="6" id="KW-0677">Repeat</keyword>
<dbReference type="SUPFAM" id="SSF52058">
    <property type="entry name" value="L domain-like"/>
    <property type="match status" value="1"/>
</dbReference>
<proteinExistence type="predicted"/>
<evidence type="ECO:0000256" key="7">
    <source>
        <dbReference type="ARBA" id="ARBA00022989"/>
    </source>
</evidence>
<dbReference type="AlphaFoldDB" id="A0A1Y1HJL3"/>
<gene>
    <name evidence="12" type="ORF">KFL_000070610</name>
</gene>
<dbReference type="GO" id="GO:0012505">
    <property type="term" value="C:endomembrane system"/>
    <property type="evidence" value="ECO:0007669"/>
    <property type="project" value="UniProtKB-SubCell"/>
</dbReference>
<keyword evidence="3" id="KW-0433">Leucine-rich repeat</keyword>
<evidence type="ECO:0000256" key="6">
    <source>
        <dbReference type="ARBA" id="ARBA00022737"/>
    </source>
</evidence>
<evidence type="ECO:0000313" key="13">
    <source>
        <dbReference type="Proteomes" id="UP000054558"/>
    </source>
</evidence>
<comment type="subcellular location">
    <subcellularLocation>
        <location evidence="1">Cell membrane</location>
    </subcellularLocation>
    <subcellularLocation>
        <location evidence="11">Endomembrane system</location>
        <topology evidence="11">Single-pass membrane protein</topology>
    </subcellularLocation>
</comment>
<protein>
    <submittedName>
        <fullName evidence="12">L domain-like superfamily protein</fullName>
    </submittedName>
</protein>
<keyword evidence="7" id="KW-1133">Transmembrane helix</keyword>
<evidence type="ECO:0000256" key="4">
    <source>
        <dbReference type="ARBA" id="ARBA00022692"/>
    </source>
</evidence>
<organism evidence="12 13">
    <name type="scientific">Klebsormidium nitens</name>
    <name type="common">Green alga</name>
    <name type="synonym">Ulothrix nitens</name>
    <dbReference type="NCBI Taxonomy" id="105231"/>
    <lineage>
        <taxon>Eukaryota</taxon>
        <taxon>Viridiplantae</taxon>
        <taxon>Streptophyta</taxon>
        <taxon>Klebsormidiophyceae</taxon>
        <taxon>Klebsormidiales</taxon>
        <taxon>Klebsormidiaceae</taxon>
        <taxon>Klebsormidium</taxon>
    </lineage>
</organism>
<evidence type="ECO:0000256" key="9">
    <source>
        <dbReference type="ARBA" id="ARBA00023170"/>
    </source>
</evidence>
<keyword evidence="10" id="KW-0325">Glycoprotein</keyword>
<accession>A0A1Y1HJL3</accession>
<evidence type="ECO:0000256" key="3">
    <source>
        <dbReference type="ARBA" id="ARBA00022614"/>
    </source>
</evidence>
<evidence type="ECO:0000256" key="10">
    <source>
        <dbReference type="ARBA" id="ARBA00023180"/>
    </source>
</evidence>
<reference evidence="12 13" key="1">
    <citation type="journal article" date="2014" name="Nat. Commun.">
        <title>Klebsormidium flaccidum genome reveals primary factors for plant terrestrial adaptation.</title>
        <authorList>
            <person name="Hori K."/>
            <person name="Maruyama F."/>
            <person name="Fujisawa T."/>
            <person name="Togashi T."/>
            <person name="Yamamoto N."/>
            <person name="Seo M."/>
            <person name="Sato S."/>
            <person name="Yamada T."/>
            <person name="Mori H."/>
            <person name="Tajima N."/>
            <person name="Moriyama T."/>
            <person name="Ikeuchi M."/>
            <person name="Watanabe M."/>
            <person name="Wada H."/>
            <person name="Kobayashi K."/>
            <person name="Saito M."/>
            <person name="Masuda T."/>
            <person name="Sasaki-Sekimoto Y."/>
            <person name="Mashiguchi K."/>
            <person name="Awai K."/>
            <person name="Shimojima M."/>
            <person name="Masuda S."/>
            <person name="Iwai M."/>
            <person name="Nobusawa T."/>
            <person name="Narise T."/>
            <person name="Kondo S."/>
            <person name="Saito H."/>
            <person name="Sato R."/>
            <person name="Murakawa M."/>
            <person name="Ihara Y."/>
            <person name="Oshima-Yamada Y."/>
            <person name="Ohtaka K."/>
            <person name="Satoh M."/>
            <person name="Sonobe K."/>
            <person name="Ishii M."/>
            <person name="Ohtani R."/>
            <person name="Kanamori-Sato M."/>
            <person name="Honoki R."/>
            <person name="Miyazaki D."/>
            <person name="Mochizuki H."/>
            <person name="Umetsu J."/>
            <person name="Higashi K."/>
            <person name="Shibata D."/>
            <person name="Kamiya Y."/>
            <person name="Sato N."/>
            <person name="Nakamura Y."/>
            <person name="Tabata S."/>
            <person name="Ida S."/>
            <person name="Kurokawa K."/>
            <person name="Ohta H."/>
        </authorList>
    </citation>
    <scope>NUCLEOTIDE SEQUENCE [LARGE SCALE GENOMIC DNA]</scope>
    <source>
        <strain evidence="12 13">NIES-2285</strain>
    </source>
</reference>
<keyword evidence="2" id="KW-1003">Cell membrane</keyword>
<evidence type="ECO:0000256" key="8">
    <source>
        <dbReference type="ARBA" id="ARBA00023136"/>
    </source>
</evidence>
<evidence type="ECO:0000313" key="12">
    <source>
        <dbReference type="EMBL" id="GAQ78093.1"/>
    </source>
</evidence>
<evidence type="ECO:0000256" key="2">
    <source>
        <dbReference type="ARBA" id="ARBA00022475"/>
    </source>
</evidence>
<dbReference type="InterPro" id="IPR001611">
    <property type="entry name" value="Leu-rich_rpt"/>
</dbReference>
<dbReference type="PANTHER" id="PTHR48052">
    <property type="entry name" value="UNNAMED PRODUCT"/>
    <property type="match status" value="1"/>
</dbReference>
<evidence type="ECO:0000256" key="11">
    <source>
        <dbReference type="ARBA" id="ARBA00037847"/>
    </source>
</evidence>
<dbReference type="FunFam" id="3.80.10.10:FF:000041">
    <property type="entry name" value="LRR receptor-like serine/threonine-protein kinase ERECTA"/>
    <property type="match status" value="1"/>
</dbReference>
<dbReference type="InterPro" id="IPR032675">
    <property type="entry name" value="LRR_dom_sf"/>
</dbReference>
<dbReference type="Pfam" id="PF00560">
    <property type="entry name" value="LRR_1"/>
    <property type="match status" value="3"/>
</dbReference>
<name>A0A1Y1HJL3_KLENI</name>
<keyword evidence="8" id="KW-0472">Membrane</keyword>
<dbReference type="EMBL" id="DF236956">
    <property type="protein sequence ID" value="GAQ78093.1"/>
    <property type="molecule type" value="Genomic_DNA"/>
</dbReference>
<dbReference type="Proteomes" id="UP000054558">
    <property type="component" value="Unassembled WGS sequence"/>
</dbReference>